<keyword evidence="1" id="KW-1133">Transmembrane helix</keyword>
<gene>
    <name evidence="2" type="ORF">Mal52_27870</name>
</gene>
<dbReference type="RefSeq" id="WP_145376687.1">
    <property type="nucleotide sequence ID" value="NZ_CP036276.1"/>
</dbReference>
<sequence>MDFLDLAKVVSQLGVMPVLVLYFVYHSMRREKQLAQRIAEVESFNNSELMELITDMKLALADSARAIEANTEVMRRLGHQSE</sequence>
<keyword evidence="1" id="KW-0812">Transmembrane</keyword>
<evidence type="ECO:0000313" key="3">
    <source>
        <dbReference type="Proteomes" id="UP000319383"/>
    </source>
</evidence>
<name>A0A517ZP99_9PLAN</name>
<keyword evidence="1" id="KW-0472">Membrane</keyword>
<reference evidence="2 3" key="1">
    <citation type="submission" date="2019-02" db="EMBL/GenBank/DDBJ databases">
        <title>Deep-cultivation of Planctomycetes and their phenomic and genomic characterization uncovers novel biology.</title>
        <authorList>
            <person name="Wiegand S."/>
            <person name="Jogler M."/>
            <person name="Boedeker C."/>
            <person name="Pinto D."/>
            <person name="Vollmers J."/>
            <person name="Rivas-Marin E."/>
            <person name="Kohn T."/>
            <person name="Peeters S.H."/>
            <person name="Heuer A."/>
            <person name="Rast P."/>
            <person name="Oberbeckmann S."/>
            <person name="Bunk B."/>
            <person name="Jeske O."/>
            <person name="Meyerdierks A."/>
            <person name="Storesund J.E."/>
            <person name="Kallscheuer N."/>
            <person name="Luecker S."/>
            <person name="Lage O.M."/>
            <person name="Pohl T."/>
            <person name="Merkel B.J."/>
            <person name="Hornburger P."/>
            <person name="Mueller R.-W."/>
            <person name="Bruemmer F."/>
            <person name="Labrenz M."/>
            <person name="Spormann A.M."/>
            <person name="Op den Camp H."/>
            <person name="Overmann J."/>
            <person name="Amann R."/>
            <person name="Jetten M.S.M."/>
            <person name="Mascher T."/>
            <person name="Medema M.H."/>
            <person name="Devos D.P."/>
            <person name="Kaster A.-K."/>
            <person name="Ovreas L."/>
            <person name="Rohde M."/>
            <person name="Galperin M.Y."/>
            <person name="Jogler C."/>
        </authorList>
    </citation>
    <scope>NUCLEOTIDE SEQUENCE [LARGE SCALE GENOMIC DNA]</scope>
    <source>
        <strain evidence="2 3">Mal52</strain>
    </source>
</reference>
<dbReference type="Proteomes" id="UP000319383">
    <property type="component" value="Chromosome"/>
</dbReference>
<accession>A0A517ZP99</accession>
<proteinExistence type="predicted"/>
<dbReference type="EMBL" id="CP036276">
    <property type="protein sequence ID" value="QDU44308.1"/>
    <property type="molecule type" value="Genomic_DNA"/>
</dbReference>
<protein>
    <submittedName>
        <fullName evidence="2">Uncharacterized protein</fullName>
    </submittedName>
</protein>
<evidence type="ECO:0000256" key="1">
    <source>
        <dbReference type="SAM" id="Phobius"/>
    </source>
</evidence>
<feature type="transmembrane region" description="Helical" evidence="1">
    <location>
        <begin position="6"/>
        <end position="25"/>
    </location>
</feature>
<dbReference type="AlphaFoldDB" id="A0A517ZP99"/>
<evidence type="ECO:0000313" key="2">
    <source>
        <dbReference type="EMBL" id="QDU44308.1"/>
    </source>
</evidence>
<dbReference type="KEGG" id="sdyn:Mal52_27870"/>
<keyword evidence="3" id="KW-1185">Reference proteome</keyword>
<organism evidence="2 3">
    <name type="scientific">Symmachiella dynata</name>
    <dbReference type="NCBI Taxonomy" id="2527995"/>
    <lineage>
        <taxon>Bacteria</taxon>
        <taxon>Pseudomonadati</taxon>
        <taxon>Planctomycetota</taxon>
        <taxon>Planctomycetia</taxon>
        <taxon>Planctomycetales</taxon>
        <taxon>Planctomycetaceae</taxon>
        <taxon>Symmachiella</taxon>
    </lineage>
</organism>